<evidence type="ECO:0000256" key="2">
    <source>
        <dbReference type="ARBA" id="ARBA00022741"/>
    </source>
</evidence>
<dbReference type="GO" id="GO:0005524">
    <property type="term" value="F:ATP binding"/>
    <property type="evidence" value="ECO:0007669"/>
    <property type="project" value="UniProtKB-KW"/>
</dbReference>
<gene>
    <name evidence="7" type="ORF">Ahy_A09g045959</name>
</gene>
<dbReference type="InterPro" id="IPR050905">
    <property type="entry name" value="Plant_NBS-LRR"/>
</dbReference>
<evidence type="ECO:0000256" key="5">
    <source>
        <dbReference type="SAM" id="Coils"/>
    </source>
</evidence>
<dbReference type="GO" id="GO:0006952">
    <property type="term" value="P:defense response"/>
    <property type="evidence" value="ECO:0007669"/>
    <property type="project" value="UniProtKB-KW"/>
</dbReference>
<reference evidence="7 8" key="1">
    <citation type="submission" date="2019-01" db="EMBL/GenBank/DDBJ databases">
        <title>Sequencing of cultivated peanut Arachis hypogaea provides insights into genome evolution and oil improvement.</title>
        <authorList>
            <person name="Chen X."/>
        </authorList>
    </citation>
    <scope>NUCLEOTIDE SEQUENCE [LARGE SCALE GENOMIC DNA]</scope>
    <source>
        <strain evidence="8">cv. Fuhuasheng</strain>
        <tissue evidence="7">Leaves</tissue>
    </source>
</reference>
<comment type="similarity">
    <text evidence="1">Belongs to the disease resistance NB-LRR family.</text>
</comment>
<evidence type="ECO:0000256" key="3">
    <source>
        <dbReference type="ARBA" id="ARBA00022821"/>
    </source>
</evidence>
<dbReference type="SMART" id="SM00382">
    <property type="entry name" value="AAA"/>
    <property type="match status" value="1"/>
</dbReference>
<evidence type="ECO:0000259" key="6">
    <source>
        <dbReference type="PROSITE" id="PS50837"/>
    </source>
</evidence>
<keyword evidence="2" id="KW-0547">Nucleotide-binding</keyword>
<name>A0A445BNI2_ARAHY</name>
<keyword evidence="8" id="KW-1185">Reference proteome</keyword>
<proteinExistence type="inferred from homology"/>
<dbReference type="InterPro" id="IPR003593">
    <property type="entry name" value="AAA+_ATPase"/>
</dbReference>
<comment type="caution">
    <text evidence="7">The sequence shown here is derived from an EMBL/GenBank/DDBJ whole genome shotgun (WGS) entry which is preliminary data.</text>
</comment>
<dbReference type="Proteomes" id="UP000289738">
    <property type="component" value="Chromosome A09"/>
</dbReference>
<dbReference type="Pfam" id="PF23247">
    <property type="entry name" value="LRR_RPS2"/>
    <property type="match status" value="11"/>
</dbReference>
<dbReference type="Gene3D" id="3.80.10.10">
    <property type="entry name" value="Ribonuclease Inhibitor"/>
    <property type="match status" value="9"/>
</dbReference>
<dbReference type="InterPro" id="IPR002182">
    <property type="entry name" value="NB-ARC"/>
</dbReference>
<keyword evidence="3" id="KW-0611">Plant defense</keyword>
<dbReference type="STRING" id="3818.A0A445BNI2"/>
<dbReference type="SUPFAM" id="SSF52058">
    <property type="entry name" value="L domain-like"/>
    <property type="match status" value="2"/>
</dbReference>
<keyword evidence="4" id="KW-0067">ATP-binding</keyword>
<organism evidence="7 8">
    <name type="scientific">Arachis hypogaea</name>
    <name type="common">Peanut</name>
    <dbReference type="NCBI Taxonomy" id="3818"/>
    <lineage>
        <taxon>Eukaryota</taxon>
        <taxon>Viridiplantae</taxon>
        <taxon>Streptophyta</taxon>
        <taxon>Embryophyta</taxon>
        <taxon>Tracheophyta</taxon>
        <taxon>Spermatophyta</taxon>
        <taxon>Magnoliopsida</taxon>
        <taxon>eudicotyledons</taxon>
        <taxon>Gunneridae</taxon>
        <taxon>Pentapetalae</taxon>
        <taxon>rosids</taxon>
        <taxon>fabids</taxon>
        <taxon>Fabales</taxon>
        <taxon>Fabaceae</taxon>
        <taxon>Papilionoideae</taxon>
        <taxon>50 kb inversion clade</taxon>
        <taxon>dalbergioids sensu lato</taxon>
        <taxon>Dalbergieae</taxon>
        <taxon>Pterocarpus clade</taxon>
        <taxon>Arachis</taxon>
    </lineage>
</organism>
<dbReference type="Gene3D" id="3.40.50.300">
    <property type="entry name" value="P-loop containing nucleotide triphosphate hydrolases"/>
    <property type="match status" value="1"/>
</dbReference>
<dbReference type="SUPFAM" id="SSF52047">
    <property type="entry name" value="RNI-like"/>
    <property type="match status" value="5"/>
</dbReference>
<dbReference type="PRINTS" id="PR00364">
    <property type="entry name" value="DISEASERSIST"/>
</dbReference>
<feature type="domain" description="NACHT" evidence="6">
    <location>
        <begin position="174"/>
        <end position="262"/>
    </location>
</feature>
<dbReference type="InterPro" id="IPR032675">
    <property type="entry name" value="LRR_dom_sf"/>
</dbReference>
<dbReference type="InterPro" id="IPR007111">
    <property type="entry name" value="NACHT_NTPase"/>
</dbReference>
<dbReference type="GO" id="GO:0043531">
    <property type="term" value="F:ADP binding"/>
    <property type="evidence" value="ECO:0007669"/>
    <property type="project" value="InterPro"/>
</dbReference>
<dbReference type="EMBL" id="SDMP01000009">
    <property type="protein sequence ID" value="RYR40240.1"/>
    <property type="molecule type" value="Genomic_DNA"/>
</dbReference>
<dbReference type="PANTHER" id="PTHR33463:SF196">
    <property type="entry name" value="NB-ARC DOMAIN DISEASE RESISTANCE PROTEIN"/>
    <property type="match status" value="1"/>
</dbReference>
<dbReference type="Pfam" id="PF00931">
    <property type="entry name" value="NB-ARC"/>
    <property type="match status" value="1"/>
</dbReference>
<accession>A0A445BNI2</accession>
<feature type="coiled-coil region" evidence="5">
    <location>
        <begin position="34"/>
        <end position="68"/>
    </location>
</feature>
<dbReference type="PANTHER" id="PTHR33463">
    <property type="entry name" value="NB-ARC DOMAIN-CONTAINING PROTEIN-RELATED"/>
    <property type="match status" value="1"/>
</dbReference>
<dbReference type="InterPro" id="IPR057135">
    <property type="entry name" value="At4g27190-like_LRR"/>
</dbReference>
<dbReference type="PROSITE" id="PS50837">
    <property type="entry name" value="NACHT"/>
    <property type="match status" value="1"/>
</dbReference>
<protein>
    <recommendedName>
        <fullName evidence="6">NACHT domain-containing protein</fullName>
    </recommendedName>
</protein>
<keyword evidence="5" id="KW-0175">Coiled coil</keyword>
<evidence type="ECO:0000313" key="8">
    <source>
        <dbReference type="Proteomes" id="UP000289738"/>
    </source>
</evidence>
<dbReference type="SUPFAM" id="SSF52540">
    <property type="entry name" value="P-loop containing nucleoside triphosphate hydrolases"/>
    <property type="match status" value="1"/>
</dbReference>
<dbReference type="InterPro" id="IPR027417">
    <property type="entry name" value="P-loop_NTPase"/>
</dbReference>
<evidence type="ECO:0000313" key="7">
    <source>
        <dbReference type="EMBL" id="RYR40240.1"/>
    </source>
</evidence>
<sequence>MEAYASKIVERVTDFILDVSIRHLSYIICYKGNLDELNSSIVALEGERDNVKHDVDDAENNVKGIESNVRAWFDKVEKKIEDCKEFQADDAHKKTGCSRGILPFLWYRHKLGRKARKMTMDIKLLKDEKFTKVSYRQHPRSADIALSNAGYEEFESRKDIMKKIMVKLEDSTVRMIGVHGPGGVGKTTLVKEIAKEARDRKLFSVVVIVSITKNPNRQKVQEEIAYNLGLTFEGEGEIGRADRLRRRLMQEKENTLVILDDLWDGLDLNMLGIPFDDDDLSHVTMKDRLDFGCQMTQVEKPSSHYDGNKLLDSGSTSGTLPNEVCLRQESGKSEKGFSYKMVKDENFSGVYRGCKILLTSRIKEVLSGKMNVKENSIFPVMELKDEEAVKLFKAAAEIDEDSKFEPEIVKKHCGGLPMAILTVGKALKNKSKLVWEEVLEKLNKQELMGVQKSMEISVKMSYDHLESEELKSIFLLCAQMGHQPLIVDLVKYSFGLGILKGVHTLKDARERICTSIQKLKDSSLMLEENSSDHFNMHDMVRDAALSIAQKEHNVFTLRNDKLDDWPSELERCTVISIYKSDIVDELPEVINCPQLRVFHIDGDDLHLDIHDKFFEGMKKLRVLILTGIHLSSLPSSIECLSNLRMLCLERCVLGDLSIIRYLKKLRILSLSGSKIKAWPGDLAGLSKLHLLDISDCTIVNSISPKFISSLTCLEELYMRKSLINMEVEGETNQSQVSILSELKQLHQLKLVDMCLPNAEVLPADVFFDKLDDYKIVIGDFKMLSISDFKMPNKYEASRTLALQLRSGINIHTLKGIKMLFKRVENLLLGELNGVQNVFYELSLDGFPNLKHLSIINNSGIEYIVNSMEMSHPHIVFPNLESLNLFNLMNIKEICCSPVRGASFSQLKTIKVKMCTQLKNIFSFYIVKFLTSLKTIDISKCDYLEEIVLDEREVSDKVEFHKLCSLTLQELPSFIGFYTNSKMISMPQLMDREERRTDQVESVNLQDEQCVRTSFSLFGEKVEIPNLESLKVSSIDIDYMWSDQISSFCFENLIKLTVEVCCNLTYLCSLSVAKSLNKLKGLFVSGCRKMEKLFITEGNTDDYSEVHIFPKLEEIHLTNMGMLKDIWPVKVHAGSFPKLISVHIDGCKKLEKIFPSHMEGCYQSLDSLKVINCEAVEVIFECPLKNDASLADMKLQLILLQSLPNLNKVWSRDPEGVVDFKSLRSIKVSNCEKLSNVLPASIAKGLKKLEELSIKSCGEMEEIVDTGSETNNEQLEFPEVTSMELCYLRNIRHFYNGRQSIECPKLKRLVVNSCVKLRAFTTDEEGIPVFSAEKVISNLEYMDIDSKEAKWLKRNIRKYHMHCLKQLCLRSLPNVEILYWFLHRIPNLERLELSSPHYDIQELVPSGNTALQERLGTVLQLKELIVTSSNIKDIGFERDPVLQRVERLVLFYCRKLINLVKPSVSLTHLTYLEIYYCSELKSLMSSSTAKSLVQLTTMKISDCKLKEIVINEGNAKDTQVDIVFGKLITIEFRSLKKLTSFCSCKNCEFSFPSLEKLILRNCPKMTTFTESDIKAPKLQNVLSVDEREEEIWYWEGDLNATIKKAFAEKVSFEYRSHLKLSHYPELEQVWCGKYLVQRNSFHCLKTLSVENCGFLVHVLPSHLLPYFKNLEELVVDSCDQVQVIFEINVKGVTEMLGMFRLKKLSIRNLPKLEHVWDNDPHGIIGLKVLQDVRIYQCHSLKYVFPASMAKDLTMLKELSVESCEQLVEIFGDNETALERDTKSFVFPSLKSLMLNTLPLLKCFYPGLHKLDFPVLKEVQVHPSKWVILNCQEAYPEEQVSITVEKVHFLLPSLERLSFNIGNGTVTLDLRSLQLEFMFLSFQHLKEVRDSVLYRFLQMVPDVEKLEVKYGCLEEMFSKERLNTDCAGILSHLKELRLVSEYSLKSIGLEHSWVHSIPENMQTLQVEWCSALKNLVPCTVSFSNLTNLVIIYCRNLLYLFTTSTAKSLGHLERMEIQNCRSLQEIVSIEVGKSSIDGNVIFKQLRSLILKELPKLTCFYPGNLTLSFQSLEEVSIFNCPLMKMFCPPVEINQHSNRSPGVGLIKDAYWEGDFGNTICKMYERKIAESACNSQYLSLSPCYQEIWYGLMPVPDVCFSNLESLVVEGCEFLSEVIPFNLLPLLSKIQSLEVRNCHSVKTIFDVKCVSKDKRMIVGSPQTPVPFSLKKLIVKKLPNLECVWNEDPDGVLTVQLQKVHVERCKRLTSLFPASTAKDLVKLENLVVKHCEKLVEIVAGIEAAPKGTNLDFIFPCLTSLTLLDLPKLNCFYCSLHCVQLKTFTGQDPQVEDQVCAKEATSLLDNLSLGEKELKMIWHGQCQGTHIRKVKVLDLQSFNDLEELPCGFLQKVPNIEELVVSNSSFKEIFCSERPDFNHAGILSQLKRLKLASLSELVTIGLEHSWVGESLLKNLETLEARSCSRLRNLVPSAVCFSSLKHLTASYCSNMIHLFTCSAAKSLAQLEQINISCCDSIEEILSREEDEFHHDEIIFAKLHKLNLEYLPRLKSFYQGSVTLNFPSLEKLSVIQCQRMDTFCAGTLCTNKLLEVKFQRYGDATPLKVDLNHVIRKSFEARVAEFVRSEESLNLVDEPQVHGIWHGPFPVPFRCFVSLKSLIVERCEFLYNVIPSHLLGLLCKLEELVVRECHSVKAIFEVKDIAKDAKLNTGPGISRFFCLKKLTFDQLPNLEHVWDSDSEEVIGLETLQEVCVHGCGNLERLFPASAAKSLVKLEKLEVKECGRLMEIVAKDDVAAEAPDEEFVLPCVTSIILWSLPELKCFYPGPHKLECPKLKQINLFHCEKLKIFTYDSQSFPKEQPDFQDSTKALFLVEKVMPSLEFLALSKEEAMIFLDGQFHVNLLHKLPALQLQCFHDDSDTFPYGLLQMAPNIEKLSASCCSFKDIFFSTSPDMDCVEKILSRLKCLQLNSLSELNSIGLEHNWVDPISKNLEKLQIDQCHCLRNLVPCDISFSSLTDLNVSQCNGLVYLFTPSTSRTMCQLKNMSIENCESLEEIVFGVVEESSKHAEEEIIFKKLNTLSLQSLPRLGRFYNGNIALNFPSLEQISVIKCRRMESFCAGTVSVNKWSTIQLEEDKDAVQLEFDLNFTILKAFDLEGTC</sequence>
<dbReference type="Gene3D" id="1.10.8.430">
    <property type="entry name" value="Helical domain of apoptotic protease-activating factors"/>
    <property type="match status" value="1"/>
</dbReference>
<evidence type="ECO:0000256" key="1">
    <source>
        <dbReference type="ARBA" id="ARBA00008894"/>
    </source>
</evidence>
<evidence type="ECO:0000256" key="4">
    <source>
        <dbReference type="ARBA" id="ARBA00022840"/>
    </source>
</evidence>
<dbReference type="InterPro" id="IPR042197">
    <property type="entry name" value="Apaf_helical"/>
</dbReference>